<sequence length="181" mass="19831">MKQFCPAGPYSPIFAENYSHLVNHTSDHSHSTPAAGHLRDRLTAAGLRATQQRLLILESLLLLPGHPTAEQVHRRVTEQTPSLSLGTVYKTLDAFVAAGLTKRVASAEGSSRRYDADCTEHHHLFCTDTQEIIDYCDPQLDELIREFFATKGLGNFQPSSFSLHVTGSKTAPMSPASKSGK</sequence>
<evidence type="ECO:0000256" key="3">
    <source>
        <dbReference type="ARBA" id="ARBA00022833"/>
    </source>
</evidence>
<keyword evidence="3 7" id="KW-0862">Zinc</keyword>
<dbReference type="Proteomes" id="UP000270291">
    <property type="component" value="Unassembled WGS sequence"/>
</dbReference>
<dbReference type="InterPro" id="IPR043135">
    <property type="entry name" value="Fur_C"/>
</dbReference>
<dbReference type="SUPFAM" id="SSF46785">
    <property type="entry name" value="Winged helix' DNA-binding domain"/>
    <property type="match status" value="1"/>
</dbReference>
<dbReference type="InterPro" id="IPR036388">
    <property type="entry name" value="WH-like_DNA-bd_sf"/>
</dbReference>
<dbReference type="CDD" id="cd07153">
    <property type="entry name" value="Fur_like"/>
    <property type="match status" value="1"/>
</dbReference>
<evidence type="ECO:0000256" key="1">
    <source>
        <dbReference type="ARBA" id="ARBA00007957"/>
    </source>
</evidence>
<evidence type="ECO:0000256" key="7">
    <source>
        <dbReference type="PIRSR" id="PIRSR602481-1"/>
    </source>
</evidence>
<keyword evidence="2" id="KW-0678">Repressor</keyword>
<name>A0A3R9PRW0_9BACT</name>
<comment type="similarity">
    <text evidence="1">Belongs to the Fur family.</text>
</comment>
<dbReference type="Gene3D" id="3.30.1490.190">
    <property type="match status" value="1"/>
</dbReference>
<dbReference type="GO" id="GO:0045892">
    <property type="term" value="P:negative regulation of DNA-templated transcription"/>
    <property type="evidence" value="ECO:0007669"/>
    <property type="project" value="TreeGrafter"/>
</dbReference>
<feature type="binding site" evidence="7">
    <location>
        <position position="126"/>
    </location>
    <ligand>
        <name>Zn(2+)</name>
        <dbReference type="ChEBI" id="CHEBI:29105"/>
    </ligand>
</feature>
<keyword evidence="9" id="KW-1185">Reference proteome</keyword>
<dbReference type="GO" id="GO:0000976">
    <property type="term" value="F:transcription cis-regulatory region binding"/>
    <property type="evidence" value="ECO:0007669"/>
    <property type="project" value="TreeGrafter"/>
</dbReference>
<dbReference type="EMBL" id="RWIU01000002">
    <property type="protein sequence ID" value="RSK44549.1"/>
    <property type="molecule type" value="Genomic_DNA"/>
</dbReference>
<reference evidence="8 9" key="1">
    <citation type="submission" date="2018-12" db="EMBL/GenBank/DDBJ databases">
        <authorList>
            <person name="Feng G."/>
            <person name="Zhu H."/>
        </authorList>
    </citation>
    <scope>NUCLEOTIDE SEQUENCE [LARGE SCALE GENOMIC DNA]</scope>
    <source>
        <strain evidence="8 9">LMG 26000</strain>
    </source>
</reference>
<dbReference type="Pfam" id="PF01475">
    <property type="entry name" value="FUR"/>
    <property type="match status" value="1"/>
</dbReference>
<dbReference type="PANTHER" id="PTHR33202">
    <property type="entry name" value="ZINC UPTAKE REGULATION PROTEIN"/>
    <property type="match status" value="1"/>
</dbReference>
<dbReference type="InterPro" id="IPR002481">
    <property type="entry name" value="FUR"/>
</dbReference>
<accession>A0A3R9PRW0</accession>
<evidence type="ECO:0000256" key="6">
    <source>
        <dbReference type="ARBA" id="ARBA00023163"/>
    </source>
</evidence>
<dbReference type="RefSeq" id="WP_125436705.1">
    <property type="nucleotide sequence ID" value="NZ_RWIU01000002.1"/>
</dbReference>
<dbReference type="PANTHER" id="PTHR33202:SF7">
    <property type="entry name" value="FERRIC UPTAKE REGULATION PROTEIN"/>
    <property type="match status" value="1"/>
</dbReference>
<dbReference type="GO" id="GO:0003700">
    <property type="term" value="F:DNA-binding transcription factor activity"/>
    <property type="evidence" value="ECO:0007669"/>
    <property type="project" value="InterPro"/>
</dbReference>
<evidence type="ECO:0000256" key="2">
    <source>
        <dbReference type="ARBA" id="ARBA00022491"/>
    </source>
</evidence>
<dbReference type="AlphaFoldDB" id="A0A3R9PRW0"/>
<organism evidence="8 9">
    <name type="scientific">Hymenobacter perfusus</name>
    <dbReference type="NCBI Taxonomy" id="1236770"/>
    <lineage>
        <taxon>Bacteria</taxon>
        <taxon>Pseudomonadati</taxon>
        <taxon>Bacteroidota</taxon>
        <taxon>Cytophagia</taxon>
        <taxon>Cytophagales</taxon>
        <taxon>Hymenobacteraceae</taxon>
        <taxon>Hymenobacter</taxon>
    </lineage>
</organism>
<evidence type="ECO:0000256" key="4">
    <source>
        <dbReference type="ARBA" id="ARBA00023015"/>
    </source>
</evidence>
<keyword evidence="7" id="KW-0479">Metal-binding</keyword>
<evidence type="ECO:0000313" key="9">
    <source>
        <dbReference type="Proteomes" id="UP000270291"/>
    </source>
</evidence>
<keyword evidence="4" id="KW-0805">Transcription regulation</keyword>
<comment type="cofactor">
    <cofactor evidence="7">
        <name>Zn(2+)</name>
        <dbReference type="ChEBI" id="CHEBI:29105"/>
    </cofactor>
    <text evidence="7">Binds 1 zinc ion per subunit.</text>
</comment>
<gene>
    <name evidence="8" type="ORF">EI293_08520</name>
</gene>
<dbReference type="GO" id="GO:1900376">
    <property type="term" value="P:regulation of secondary metabolite biosynthetic process"/>
    <property type="evidence" value="ECO:0007669"/>
    <property type="project" value="TreeGrafter"/>
</dbReference>
<keyword evidence="5" id="KW-0238">DNA-binding</keyword>
<dbReference type="Gene3D" id="1.10.10.10">
    <property type="entry name" value="Winged helix-like DNA-binding domain superfamily/Winged helix DNA-binding domain"/>
    <property type="match status" value="1"/>
</dbReference>
<evidence type="ECO:0000313" key="8">
    <source>
        <dbReference type="EMBL" id="RSK44549.1"/>
    </source>
</evidence>
<proteinExistence type="inferred from homology"/>
<dbReference type="OrthoDB" id="594893at2"/>
<comment type="caution">
    <text evidence="8">The sequence shown here is derived from an EMBL/GenBank/DDBJ whole genome shotgun (WGS) entry which is preliminary data.</text>
</comment>
<keyword evidence="6" id="KW-0804">Transcription</keyword>
<dbReference type="GO" id="GO:0008270">
    <property type="term" value="F:zinc ion binding"/>
    <property type="evidence" value="ECO:0007669"/>
    <property type="project" value="TreeGrafter"/>
</dbReference>
<protein>
    <submittedName>
        <fullName evidence="8">Transcriptional repressor</fullName>
    </submittedName>
</protein>
<evidence type="ECO:0000256" key="5">
    <source>
        <dbReference type="ARBA" id="ARBA00023125"/>
    </source>
</evidence>
<dbReference type="InterPro" id="IPR036390">
    <property type="entry name" value="WH_DNA-bd_sf"/>
</dbReference>